<dbReference type="OrthoDB" id="115252at2"/>
<dbReference type="Pfam" id="PF23212">
    <property type="entry name" value="DUF7064"/>
    <property type="match status" value="1"/>
</dbReference>
<feature type="domain" description="DUF7064" evidence="2">
    <location>
        <begin position="205"/>
        <end position="329"/>
    </location>
</feature>
<protein>
    <recommendedName>
        <fullName evidence="2">DUF7064 domain-containing protein</fullName>
    </recommendedName>
</protein>
<accession>A0A370FEE4</accession>
<sequence>MYMPPDTRLRLDPRDEYTHTPEAAGNYNESMYFNAFDTATGVGAWFRLGNRPNEGHAEMTCCIYLPGGRVAFMFGRPAIDNNDAMDAGGMRFEVIEPFRRLRCSYEGELLIMDDPLAMANPSRAFKTCPKKPGAFVLDFEGISPMHGGEIVTMDGRPIDVDPALSVYRGHTEQNMAVTGHITVDGQRFDFVQGTGYRDKSWGPRHWHSFFWYKWIPVTFDRDFGVLLSIKGRPEGGANRISGNVLRGGVYEPVIDGRIETDYDKDWYPRAVTATVTTVQGVYLLQGRVLCTVPLRHRRRDGGSDTRITESLTEWRCGDRIALGMTEFCDRMDGGVPVSEAGRATPAAAMPEAGR</sequence>
<name>A0A370FEE4_9BURK</name>
<feature type="region of interest" description="Disordered" evidence="1">
    <location>
        <begin position="334"/>
        <end position="354"/>
    </location>
</feature>
<feature type="compositionally biased region" description="Basic and acidic residues" evidence="1">
    <location>
        <begin position="7"/>
        <end position="19"/>
    </location>
</feature>
<gene>
    <name evidence="3" type="ORF">DFR41_105321</name>
</gene>
<keyword evidence="4" id="KW-1185">Reference proteome</keyword>
<evidence type="ECO:0000256" key="1">
    <source>
        <dbReference type="SAM" id="MobiDB-lite"/>
    </source>
</evidence>
<comment type="caution">
    <text evidence="3">The sequence shown here is derived from an EMBL/GenBank/DDBJ whole genome shotgun (WGS) entry which is preliminary data.</text>
</comment>
<dbReference type="SUPFAM" id="SSF159245">
    <property type="entry name" value="AttH-like"/>
    <property type="match status" value="1"/>
</dbReference>
<evidence type="ECO:0000313" key="3">
    <source>
        <dbReference type="EMBL" id="RDI24406.1"/>
    </source>
</evidence>
<dbReference type="Proteomes" id="UP000255265">
    <property type="component" value="Unassembled WGS sequence"/>
</dbReference>
<dbReference type="RefSeq" id="WP_114803348.1">
    <property type="nucleotide sequence ID" value="NZ_QQAV01000005.1"/>
</dbReference>
<proteinExistence type="predicted"/>
<evidence type="ECO:0000313" key="4">
    <source>
        <dbReference type="Proteomes" id="UP000255265"/>
    </source>
</evidence>
<reference evidence="3 4" key="1">
    <citation type="submission" date="2018-07" db="EMBL/GenBank/DDBJ databases">
        <title>Genomic Encyclopedia of Type Strains, Phase IV (KMG-IV): sequencing the most valuable type-strain genomes for metagenomic binning, comparative biology and taxonomic classification.</title>
        <authorList>
            <person name="Goeker M."/>
        </authorList>
    </citation>
    <scope>NUCLEOTIDE SEQUENCE [LARGE SCALE GENOMIC DNA]</scope>
    <source>
        <strain evidence="3 4">DSM 21352</strain>
    </source>
</reference>
<organism evidence="3 4">
    <name type="scientific">Pseudacidovorax intermedius</name>
    <dbReference type="NCBI Taxonomy" id="433924"/>
    <lineage>
        <taxon>Bacteria</taxon>
        <taxon>Pseudomonadati</taxon>
        <taxon>Pseudomonadota</taxon>
        <taxon>Betaproteobacteria</taxon>
        <taxon>Burkholderiales</taxon>
        <taxon>Comamonadaceae</taxon>
        <taxon>Pseudacidovorax</taxon>
    </lineage>
</organism>
<dbReference type="EMBL" id="QQAV01000005">
    <property type="protein sequence ID" value="RDI24406.1"/>
    <property type="molecule type" value="Genomic_DNA"/>
</dbReference>
<feature type="region of interest" description="Disordered" evidence="1">
    <location>
        <begin position="1"/>
        <end position="22"/>
    </location>
</feature>
<dbReference type="InterPro" id="IPR055492">
    <property type="entry name" value="DUF7064"/>
</dbReference>
<dbReference type="AlphaFoldDB" id="A0A370FEE4"/>
<evidence type="ECO:0000259" key="2">
    <source>
        <dbReference type="Pfam" id="PF23212"/>
    </source>
</evidence>